<protein>
    <recommendedName>
        <fullName evidence="3">Phage protein</fullName>
    </recommendedName>
</protein>
<evidence type="ECO:0008006" key="3">
    <source>
        <dbReference type="Google" id="ProtNLM"/>
    </source>
</evidence>
<organism evidence="1 2">
    <name type="scientific">Escherichia phage 121Q</name>
    <dbReference type="NCBI Taxonomy" id="1555202"/>
    <lineage>
        <taxon>Viruses</taxon>
        <taxon>Duplodnaviria</taxon>
        <taxon>Heunggongvirae</taxon>
        <taxon>Uroviricota</taxon>
        <taxon>Caudoviricetes</taxon>
        <taxon>Asteriusvirus</taxon>
        <taxon>Asteriusvirus av121Q</taxon>
    </lineage>
</organism>
<accession>A0A097EXS2</accession>
<dbReference type="GeneID" id="22111351"/>
<keyword evidence="2" id="KW-1185">Reference proteome</keyword>
<dbReference type="OrthoDB" id="37371at10239"/>
<reference evidence="1 2" key="1">
    <citation type="submission" date="2014-09" db="EMBL/GenBank/DDBJ databases">
        <authorList>
            <person name="Lapin J.S."/>
            <person name="Pope W.H."/>
            <person name="Hua J."/>
            <person name="Ford M.E."/>
            <person name="Conway J.F."/>
            <person name="Hatfull G.F."/>
            <person name="Hendrix R.W."/>
        </authorList>
    </citation>
    <scope>NUCLEOTIDE SEQUENCE [LARGE SCALE GENOMIC DNA]</scope>
</reference>
<evidence type="ECO:0000313" key="2">
    <source>
        <dbReference type="Proteomes" id="UP000029889"/>
    </source>
</evidence>
<evidence type="ECO:0000313" key="1">
    <source>
        <dbReference type="EMBL" id="AIT14201.1"/>
    </source>
</evidence>
<name>A0A097EXS2_9CAUD</name>
<dbReference type="KEGG" id="vg:22111351"/>
<dbReference type="RefSeq" id="YP_009101898.1">
    <property type="nucleotide sequence ID" value="NC_025447.1"/>
</dbReference>
<dbReference type="Proteomes" id="UP000029889">
    <property type="component" value="Segment"/>
</dbReference>
<sequence>MTVEEVKKVLAVLRYHNHCKVKNDPDYLDSSLEEDTLQAISHMQKMLKRMTEKNRPDYIGNKI</sequence>
<proteinExistence type="predicted"/>
<gene>
    <name evidence="1" type="primary">311</name>
    <name evidence="1" type="ORF">PBI_121Q_311</name>
</gene>
<dbReference type="EMBL" id="KM507819">
    <property type="protein sequence ID" value="AIT14201.1"/>
    <property type="molecule type" value="Genomic_DNA"/>
</dbReference>